<name>A0ABT4JX89_9GAMM</name>
<evidence type="ECO:0000256" key="3">
    <source>
        <dbReference type="ARBA" id="ARBA00022692"/>
    </source>
</evidence>
<dbReference type="EMBL" id="JAPUBN010000019">
    <property type="protein sequence ID" value="MCZ2723009.1"/>
    <property type="molecule type" value="Genomic_DNA"/>
</dbReference>
<keyword evidence="3 6" id="KW-0812">Transmembrane</keyword>
<evidence type="ECO:0000256" key="1">
    <source>
        <dbReference type="ARBA" id="ARBA00004429"/>
    </source>
</evidence>
<keyword evidence="5 6" id="KW-0472">Membrane</keyword>
<feature type="transmembrane region" description="Helical" evidence="6">
    <location>
        <begin position="62"/>
        <end position="80"/>
    </location>
</feature>
<feature type="transmembrane region" description="Helical" evidence="6">
    <location>
        <begin position="92"/>
        <end position="108"/>
    </location>
</feature>
<comment type="caution">
    <text evidence="7">The sequence shown here is derived from an EMBL/GenBank/DDBJ whole genome shotgun (WGS) entry which is preliminary data.</text>
</comment>
<evidence type="ECO:0000256" key="6">
    <source>
        <dbReference type="SAM" id="Phobius"/>
    </source>
</evidence>
<evidence type="ECO:0000256" key="5">
    <source>
        <dbReference type="ARBA" id="ARBA00023136"/>
    </source>
</evidence>
<accession>A0ABT4JX89</accession>
<comment type="subcellular location">
    <subcellularLocation>
        <location evidence="1">Cell inner membrane</location>
        <topology evidence="1">Multi-pass membrane protein</topology>
    </subcellularLocation>
</comment>
<gene>
    <name evidence="7" type="ORF">O1D97_15650</name>
</gene>
<feature type="transmembrane region" description="Helical" evidence="6">
    <location>
        <begin position="20"/>
        <end position="38"/>
    </location>
</feature>
<dbReference type="PANTHER" id="PTHR47089:SF1">
    <property type="entry name" value="GUANOSINE ABC TRANSPORTER PERMEASE PROTEIN NUPP"/>
    <property type="match status" value="1"/>
</dbReference>
<proteinExistence type="predicted"/>
<evidence type="ECO:0000313" key="8">
    <source>
        <dbReference type="Proteomes" id="UP001149719"/>
    </source>
</evidence>
<sequence length="358" mass="38510">MIRVQARIEQSTLMKIASPLLAIFLTLIFGSVLFSAIGKDPLQAMQVLLIAPLSDMYNIGEMFVKMGPLLLCAVGLSLCYRANLWNIGAEGQLLMGALGGSTAALAFIDSSSVLALPITLICGVVSGMLWAAIPTYLKLKFNSNLILTTIMFNYIALYLLLWAVHGPLRDPEGYGFPESALFSDITTLPILFDEGRIHLGVIFAIFAAIGAWVLLNKSHIGFQIRVFGEDEPAARYAGFNGKKISWIVMLFAGALAGLAGVAEVTGPIGQLIPSVSPGYGYSAIIVAYLGRLHPLGALLSATFMAVLYMGGDLAQIEIGVPTAVVGMFQGVLLFFLLACDFFIRYRVSFITNNNPIQE</sequence>
<feature type="transmembrane region" description="Helical" evidence="6">
    <location>
        <begin position="244"/>
        <end position="262"/>
    </location>
</feature>
<dbReference type="CDD" id="cd06580">
    <property type="entry name" value="TM_PBP1_transp_TpRbsC_like"/>
    <property type="match status" value="1"/>
</dbReference>
<organism evidence="7 8">
    <name type="scientific">Marinomonas phaeophyticola</name>
    <dbReference type="NCBI Taxonomy" id="3004091"/>
    <lineage>
        <taxon>Bacteria</taxon>
        <taxon>Pseudomonadati</taxon>
        <taxon>Pseudomonadota</taxon>
        <taxon>Gammaproteobacteria</taxon>
        <taxon>Oceanospirillales</taxon>
        <taxon>Oceanospirillaceae</taxon>
        <taxon>Marinomonas</taxon>
    </lineage>
</organism>
<evidence type="ECO:0000313" key="7">
    <source>
        <dbReference type="EMBL" id="MCZ2723009.1"/>
    </source>
</evidence>
<keyword evidence="2" id="KW-1003">Cell membrane</keyword>
<evidence type="ECO:0000256" key="4">
    <source>
        <dbReference type="ARBA" id="ARBA00022989"/>
    </source>
</evidence>
<feature type="transmembrane region" description="Helical" evidence="6">
    <location>
        <begin position="197"/>
        <end position="215"/>
    </location>
</feature>
<protein>
    <submittedName>
        <fullName evidence="7">ABC transporter permease</fullName>
    </submittedName>
</protein>
<dbReference type="Proteomes" id="UP001149719">
    <property type="component" value="Unassembled WGS sequence"/>
</dbReference>
<feature type="transmembrane region" description="Helical" evidence="6">
    <location>
        <begin position="323"/>
        <end position="343"/>
    </location>
</feature>
<keyword evidence="4 6" id="KW-1133">Transmembrane helix</keyword>
<feature type="transmembrane region" description="Helical" evidence="6">
    <location>
        <begin position="114"/>
        <end position="133"/>
    </location>
</feature>
<dbReference type="InterPro" id="IPR001851">
    <property type="entry name" value="ABC_transp_permease"/>
</dbReference>
<dbReference type="RefSeq" id="WP_269127103.1">
    <property type="nucleotide sequence ID" value="NZ_JAPUBN010000019.1"/>
</dbReference>
<feature type="transmembrane region" description="Helical" evidence="6">
    <location>
        <begin position="145"/>
        <end position="164"/>
    </location>
</feature>
<dbReference type="Pfam" id="PF02653">
    <property type="entry name" value="BPD_transp_2"/>
    <property type="match status" value="1"/>
</dbReference>
<reference evidence="7" key="1">
    <citation type="submission" date="2022-12" db="EMBL/GenBank/DDBJ databases">
        <title>Marinomonas 15G1-11 sp. nov, isolated from marine algae.</title>
        <authorList>
            <person name="Butt M."/>
            <person name="Choi D.G."/>
            <person name="Kim J.M."/>
            <person name="Lee J.K."/>
            <person name="Baek J.H."/>
            <person name="Jeon C.O."/>
        </authorList>
    </citation>
    <scope>NUCLEOTIDE SEQUENCE</scope>
    <source>
        <strain evidence="7">15G1-11</strain>
    </source>
</reference>
<keyword evidence="8" id="KW-1185">Reference proteome</keyword>
<dbReference type="PANTHER" id="PTHR47089">
    <property type="entry name" value="ABC TRANSPORTER, PERMEASE PROTEIN"/>
    <property type="match status" value="1"/>
</dbReference>
<evidence type="ECO:0000256" key="2">
    <source>
        <dbReference type="ARBA" id="ARBA00022475"/>
    </source>
</evidence>